<dbReference type="Pfam" id="PF25400">
    <property type="entry name" value="PH_FAN"/>
    <property type="match status" value="1"/>
</dbReference>
<evidence type="ECO:0000313" key="4">
    <source>
        <dbReference type="EMBL" id="CAF3577470.1"/>
    </source>
</evidence>
<proteinExistence type="predicted"/>
<dbReference type="EMBL" id="CAJOBC010000368">
    <property type="protein sequence ID" value="CAF3577470.1"/>
    <property type="molecule type" value="Genomic_DNA"/>
</dbReference>
<dbReference type="SUPFAM" id="SSF81837">
    <property type="entry name" value="BEACH domain"/>
    <property type="match status" value="1"/>
</dbReference>
<dbReference type="Gene3D" id="1.10.1540.10">
    <property type="entry name" value="BEACH domain"/>
    <property type="match status" value="1"/>
</dbReference>
<protein>
    <submittedName>
        <fullName evidence="3">Uncharacterized protein</fullName>
    </submittedName>
</protein>
<evidence type="ECO:0000259" key="2">
    <source>
        <dbReference type="PROSITE" id="PS51783"/>
    </source>
</evidence>
<feature type="domain" description="BEACH-type PH" evidence="2">
    <location>
        <begin position="198"/>
        <end position="307"/>
    </location>
</feature>
<dbReference type="InterPro" id="IPR036322">
    <property type="entry name" value="WD40_repeat_dom_sf"/>
</dbReference>
<accession>A0A813S9H8</accession>
<dbReference type="PROSITE" id="PS50197">
    <property type="entry name" value="BEACH"/>
    <property type="match status" value="1"/>
</dbReference>
<dbReference type="InterPro" id="IPR011993">
    <property type="entry name" value="PH-like_dom_sf"/>
</dbReference>
<dbReference type="PROSITE" id="PS51783">
    <property type="entry name" value="PH_BEACH"/>
    <property type="match status" value="1"/>
</dbReference>
<comment type="caution">
    <text evidence="3">The sequence shown here is derived from an EMBL/GenBank/DDBJ whole genome shotgun (WGS) entry which is preliminary data.</text>
</comment>
<gene>
    <name evidence="3" type="ORF">GPM918_LOCUS3105</name>
    <name evidence="4" type="ORF">SRO942_LOCUS3105</name>
</gene>
<dbReference type="SMART" id="SM01026">
    <property type="entry name" value="Beach"/>
    <property type="match status" value="1"/>
</dbReference>
<dbReference type="Pfam" id="PF02138">
    <property type="entry name" value="Beach"/>
    <property type="match status" value="1"/>
</dbReference>
<dbReference type="Proteomes" id="UP000663829">
    <property type="component" value="Unassembled WGS sequence"/>
</dbReference>
<dbReference type="OrthoDB" id="26681at2759"/>
<dbReference type="CDD" id="cd06071">
    <property type="entry name" value="Beach"/>
    <property type="match status" value="1"/>
</dbReference>
<evidence type="ECO:0000259" key="1">
    <source>
        <dbReference type="PROSITE" id="PS50197"/>
    </source>
</evidence>
<dbReference type="InterPro" id="IPR000409">
    <property type="entry name" value="BEACH_dom"/>
</dbReference>
<dbReference type="SMART" id="SM00320">
    <property type="entry name" value="WD40"/>
    <property type="match status" value="5"/>
</dbReference>
<dbReference type="InterPro" id="IPR036372">
    <property type="entry name" value="BEACH_dom_sf"/>
</dbReference>
<dbReference type="InterPro" id="IPR057496">
    <property type="entry name" value="FAN-like_PH"/>
</dbReference>
<name>A0A813S9H8_9BILA</name>
<dbReference type="AlphaFoldDB" id="A0A813S9H8"/>
<sequence>MASRRESSNRQHKFSLLNLSANEIYFEDYAVYCQKQNLKPSNDKLLKISHETVNESKQKGRLKVCSKSLVFVPNDIRQPMIRMTYKLISKVEDSKKNEILLSNSTIISSHQRQNCLIMVCSSITLMNEYGRIEPYTVLYDTYRFIIEFLYTNVEDCISVVGQLYRSSTLTFSEQTMMIESIIQGRLKMLKFDLSQLGDFRERIVFENDAYLIQPLVQNPGKIVLTDQRLYFHSLNNIEEQQTKKYDLSNIVKVTKRRYKFRSIGIEILFSNKKTSSVSENLLTIQSNTLYLVFSNERTCLTFHDLLLKQNNIKLDDVSQDNMTLRWQLGKISNFEYLLYLNDQSQRSFNDLTQYPIFPWVLSDYISNELDLSNPKIYRDLRKPVGALNQERLDRLKARYNESVELEDSERFLYGSFYSNPGFIVYFLVRLYPEFLLCLNGGRFDHSDRLFHSIADTFNSCLSSDSDVKELIPQFYMSNRYNNDDDSENEDGSFLVNIYDIDFGRRHDNTLIGNVILPPWAEDEKDFVFKMREALESDHVSEQLNHWIDLIFGYKQRGVEAISNDNLFHYLTYGVFENGKDNGGDTENIEDWDKRLAFETQVQEFGQVPQQLFDKPHPRKLSKQDLLLSRNVFVVNCQSNPINPLHLVDDTVKSTSSSRSNTLSDPPQIFSNTLDNTNNIENDVNWDMSTIVNDQSNSGEEEQEIGHLESECVCRLHKNAINRIVQHSSLANRVISIADDGFLRTYTYETNKSDYFLNICKRSLTCLFVINVENELKEINSIAFIGSYDQSIYIYNLTNSLLLHTQKIHEDVIVDIYVSSKINSFPCMWTGSWDSSVRLWSLDTLLTIDNENNNCKFLLNNYSNQRLELSHIYEISLDSACTCLNVLEVHDLLAVGCHDSTILLCDLTTGQILKQWNSSSEDYSKIMSIQFHNDGLFLAYLCTTKLALIDIMTGTEVFEHSSSSVKFRSLFYSNNILIIGCNDGSIKLFSMKSSSFLPLSLHICDTAITTIAKHNHNMASDIYDKIYFFGTEDGSIHMYSMRYDNKTHV</sequence>
<reference evidence="3" key="1">
    <citation type="submission" date="2021-02" db="EMBL/GenBank/DDBJ databases">
        <authorList>
            <person name="Nowell W R."/>
        </authorList>
    </citation>
    <scope>NUCLEOTIDE SEQUENCE</scope>
</reference>
<dbReference type="InterPro" id="IPR001680">
    <property type="entry name" value="WD40_rpt"/>
</dbReference>
<keyword evidence="5" id="KW-1185">Reference proteome</keyword>
<dbReference type="InterPro" id="IPR015943">
    <property type="entry name" value="WD40/YVTN_repeat-like_dom_sf"/>
</dbReference>
<organism evidence="3 5">
    <name type="scientific">Didymodactylos carnosus</name>
    <dbReference type="NCBI Taxonomy" id="1234261"/>
    <lineage>
        <taxon>Eukaryota</taxon>
        <taxon>Metazoa</taxon>
        <taxon>Spiralia</taxon>
        <taxon>Gnathifera</taxon>
        <taxon>Rotifera</taxon>
        <taxon>Eurotatoria</taxon>
        <taxon>Bdelloidea</taxon>
        <taxon>Philodinida</taxon>
        <taxon>Philodinidae</taxon>
        <taxon>Didymodactylos</taxon>
    </lineage>
</organism>
<feature type="domain" description="BEACH" evidence="1">
    <location>
        <begin position="311"/>
        <end position="619"/>
    </location>
</feature>
<dbReference type="SUPFAM" id="SSF50729">
    <property type="entry name" value="PH domain-like"/>
    <property type="match status" value="1"/>
</dbReference>
<dbReference type="Gene3D" id="2.130.10.10">
    <property type="entry name" value="YVTN repeat-like/Quinoprotein amine dehydrogenase"/>
    <property type="match status" value="1"/>
</dbReference>
<evidence type="ECO:0000313" key="3">
    <source>
        <dbReference type="EMBL" id="CAF0793089.1"/>
    </source>
</evidence>
<dbReference type="EMBL" id="CAJNOQ010000368">
    <property type="protein sequence ID" value="CAF0793089.1"/>
    <property type="molecule type" value="Genomic_DNA"/>
</dbReference>
<dbReference type="InterPro" id="IPR050865">
    <property type="entry name" value="BEACH_Domain"/>
</dbReference>
<dbReference type="InterPro" id="IPR023362">
    <property type="entry name" value="PH-BEACH_dom"/>
</dbReference>
<dbReference type="Gene3D" id="2.30.29.30">
    <property type="entry name" value="Pleckstrin-homology domain (PH domain)/Phosphotyrosine-binding domain (PTB)"/>
    <property type="match status" value="1"/>
</dbReference>
<evidence type="ECO:0000313" key="5">
    <source>
        <dbReference type="Proteomes" id="UP000663829"/>
    </source>
</evidence>
<dbReference type="Proteomes" id="UP000681722">
    <property type="component" value="Unassembled WGS sequence"/>
</dbReference>
<dbReference type="PANTHER" id="PTHR13743:SF123">
    <property type="entry name" value="PROTEIN FAN"/>
    <property type="match status" value="1"/>
</dbReference>
<dbReference type="SUPFAM" id="SSF50978">
    <property type="entry name" value="WD40 repeat-like"/>
    <property type="match status" value="1"/>
</dbReference>
<dbReference type="PANTHER" id="PTHR13743">
    <property type="entry name" value="BEIGE/BEACH-RELATED"/>
    <property type="match status" value="1"/>
</dbReference>